<feature type="region of interest" description="Disordered" evidence="1">
    <location>
        <begin position="658"/>
        <end position="684"/>
    </location>
</feature>
<dbReference type="AlphaFoldDB" id="A0A507FPH0"/>
<proteinExistence type="predicted"/>
<accession>A0A507FPH0</accession>
<feature type="compositionally biased region" description="Polar residues" evidence="1">
    <location>
        <begin position="1"/>
        <end position="23"/>
    </location>
</feature>
<comment type="caution">
    <text evidence="2">The sequence shown here is derived from an EMBL/GenBank/DDBJ whole genome shotgun (WGS) entry which is preliminary data.</text>
</comment>
<feature type="region of interest" description="Disordered" evidence="1">
    <location>
        <begin position="1"/>
        <end position="40"/>
    </location>
</feature>
<evidence type="ECO:0000313" key="3">
    <source>
        <dbReference type="Proteomes" id="UP000320333"/>
    </source>
</evidence>
<sequence length="1004" mass="109001">MPPTNGQKGQKPSNLNKIQTPSPLGQAPKLKPKSSLAPSNTLTVNSAKNEVSTSNINLSSKKGASEPAVAVDPIFQQTSKSIADSRANIQALEKAYRESLHFRRLQNNPLTIFNEFSTESSGGSGGSMMNLADLLGGGSVEDIVSKATKELAAVKALKERNAQEKVSSVWLNFHVSNLILIFEIRETEERERALRESVESTRKFYKEKQECTRAGPQFLFNFFCSFGNIIHVDCLDPSSGNLFVVFSEGGSIELIEFFPPRPTSKPSVPTPNKSSENLTDNVPLSKSANASVAHLLGSSKRISEVPPSDEQSQETENGPIKIHEVFQLNLIPPGTVSRDHGSEETEYKHFTVASTAAGVNQIQKKKKVDAERLAYMKHNNSAMKDSSLPVGRITAALKVSESQRTIELPADNAHPTAGKMAPRAPLIPKSEKFGSLASLAPVDRRINKSVMKKQAQPETITSHGYFVGTSLGEAIMIVIDVSSEKKATLQIRHRKRTSILPIKTICAAEFQQTIVSVVSHTATSKLVIAQNLELECVWQCKLEFLSGAARDHVDRKVSQTELETFTLQGVEGVTGKEHFLDKAGRSIQMDDRSADTALQLDDFVVSSLCPDKFNKRILVSLKSGSILSISVPFSVAEANSRKQTPTLSRIPVDLGSAGSLAPTSLTQSQRATPPSRSVSRNVSATNLGLKSLTGTSTSNLDLALESATASPRNRTSQSDGVPVSRDLFVSWLMDALSIEGLLDTLDAKPNPSPSDAQALFNQPPPQKATPACVPISGLSIFTNETAKTDQLMVVCPDGSIRIHSFDAGGAIDSPVPIAFQVSDPESRTMIATVSPSRVQKFDAAATFCRARQDCQFVVSYSHEGILTIFDLDDTTILIDLLIPTNRRIEKIAASAALTSNLKMRAASTVAAPLRQTNASITGPSETERRSEEKRTQRYGIRVVNADRGLYLLWAGRDWSLFSTQNLITWKMKNIGREQAIGAPTNLRSMMDLNNDGSLPQLVIS</sequence>
<evidence type="ECO:0000313" key="2">
    <source>
        <dbReference type="EMBL" id="TPX78184.1"/>
    </source>
</evidence>
<keyword evidence="3" id="KW-1185">Reference proteome</keyword>
<organism evidence="2 3">
    <name type="scientific">Chytriomyces confervae</name>
    <dbReference type="NCBI Taxonomy" id="246404"/>
    <lineage>
        <taxon>Eukaryota</taxon>
        <taxon>Fungi</taxon>
        <taxon>Fungi incertae sedis</taxon>
        <taxon>Chytridiomycota</taxon>
        <taxon>Chytridiomycota incertae sedis</taxon>
        <taxon>Chytridiomycetes</taxon>
        <taxon>Chytridiales</taxon>
        <taxon>Chytriomycetaceae</taxon>
        <taxon>Chytriomyces</taxon>
    </lineage>
</organism>
<dbReference type="Proteomes" id="UP000320333">
    <property type="component" value="Unassembled WGS sequence"/>
</dbReference>
<evidence type="ECO:0000256" key="1">
    <source>
        <dbReference type="SAM" id="MobiDB-lite"/>
    </source>
</evidence>
<dbReference type="OrthoDB" id="2101693at2759"/>
<dbReference type="EMBL" id="QEAP01000007">
    <property type="protein sequence ID" value="TPX78184.1"/>
    <property type="molecule type" value="Genomic_DNA"/>
</dbReference>
<feature type="compositionally biased region" description="Polar residues" evidence="1">
    <location>
        <begin position="264"/>
        <end position="284"/>
    </location>
</feature>
<reference evidence="2 3" key="1">
    <citation type="journal article" date="2019" name="Sci. Rep.">
        <title>Comparative genomics of chytrid fungi reveal insights into the obligate biotrophic and pathogenic lifestyle of Synchytrium endobioticum.</title>
        <authorList>
            <person name="van de Vossenberg B.T.L.H."/>
            <person name="Warris S."/>
            <person name="Nguyen H.D.T."/>
            <person name="van Gent-Pelzer M.P.E."/>
            <person name="Joly D.L."/>
            <person name="van de Geest H.C."/>
            <person name="Bonants P.J.M."/>
            <person name="Smith D.S."/>
            <person name="Levesque C.A."/>
            <person name="van der Lee T.A.J."/>
        </authorList>
    </citation>
    <scope>NUCLEOTIDE SEQUENCE [LARGE SCALE GENOMIC DNA]</scope>
    <source>
        <strain evidence="2 3">CBS 675.73</strain>
    </source>
</reference>
<protein>
    <submittedName>
        <fullName evidence="2">Uncharacterized protein</fullName>
    </submittedName>
</protein>
<feature type="compositionally biased region" description="Polar residues" evidence="1">
    <location>
        <begin position="661"/>
        <end position="684"/>
    </location>
</feature>
<feature type="region of interest" description="Disordered" evidence="1">
    <location>
        <begin position="257"/>
        <end position="284"/>
    </location>
</feature>
<gene>
    <name evidence="2" type="ORF">CcCBS67573_g00509</name>
</gene>
<name>A0A507FPH0_9FUNG</name>